<protein>
    <submittedName>
        <fullName evidence="6">Oxidoreductase</fullName>
    </submittedName>
</protein>
<dbReference type="SUPFAM" id="SSF54862">
    <property type="entry name" value="4Fe-4S ferredoxins"/>
    <property type="match status" value="1"/>
</dbReference>
<feature type="domain" description="4Fe-4S ferredoxin-type" evidence="5">
    <location>
        <begin position="58"/>
        <end position="155"/>
    </location>
</feature>
<dbReference type="PANTHER" id="PTHR43177">
    <property type="entry name" value="PROTEIN NRFC"/>
    <property type="match status" value="1"/>
</dbReference>
<evidence type="ECO:0000313" key="6">
    <source>
        <dbReference type="EMBL" id="ROT89961.1"/>
    </source>
</evidence>
<keyword evidence="3" id="KW-0408">Iron</keyword>
<comment type="caution">
    <text evidence="6">The sequence shown here is derived from an EMBL/GenBank/DDBJ whole genome shotgun (WGS) entry which is preliminary data.</text>
</comment>
<evidence type="ECO:0000256" key="4">
    <source>
        <dbReference type="ARBA" id="ARBA00023014"/>
    </source>
</evidence>
<dbReference type="Pfam" id="PF13620">
    <property type="entry name" value="CarboxypepD_reg"/>
    <property type="match status" value="1"/>
</dbReference>
<dbReference type="GO" id="GO:0046872">
    <property type="term" value="F:metal ion binding"/>
    <property type="evidence" value="ECO:0007669"/>
    <property type="project" value="UniProtKB-KW"/>
</dbReference>
<dbReference type="AlphaFoldDB" id="A0A423UKB3"/>
<evidence type="ECO:0000256" key="3">
    <source>
        <dbReference type="ARBA" id="ARBA00023004"/>
    </source>
</evidence>
<keyword evidence="2" id="KW-0479">Metal-binding</keyword>
<dbReference type="Gene3D" id="3.30.70.20">
    <property type="match status" value="2"/>
</dbReference>
<dbReference type="Proteomes" id="UP000285258">
    <property type="component" value="Unassembled WGS sequence"/>
</dbReference>
<dbReference type="Gene3D" id="2.60.40.10">
    <property type="entry name" value="Immunoglobulins"/>
    <property type="match status" value="1"/>
</dbReference>
<dbReference type="InterPro" id="IPR013783">
    <property type="entry name" value="Ig-like_fold"/>
</dbReference>
<evidence type="ECO:0000256" key="2">
    <source>
        <dbReference type="ARBA" id="ARBA00022723"/>
    </source>
</evidence>
<keyword evidence="1" id="KW-0004">4Fe-4S</keyword>
<gene>
    <name evidence="6" type="ORF">DMP12_07565</name>
</gene>
<reference evidence="7" key="1">
    <citation type="submission" date="2018-05" db="EMBL/GenBank/DDBJ databases">
        <title>Genome Sequencing of selected type strains of the family Eggerthellaceae.</title>
        <authorList>
            <person name="Danylec N."/>
            <person name="Stoll D.A."/>
            <person name="Doetsch A."/>
            <person name="Huch M."/>
        </authorList>
    </citation>
    <scope>NUCLEOTIDE SEQUENCE [LARGE SCALE GENOMIC DNA]</scope>
    <source>
        <strain evidence="7">DSM 27213</strain>
    </source>
</reference>
<sequence>MKTILFDATLCNGCYGCQMACKDEHCGNDWSPIAAEQPMTGQFWCRVDQVTRGKIPEVKVQYEPVMCGHCDNAACMEASKDGAVYRREDGLIIIDPVKAKGQRAIAEACPAGAVYWNESLDIPQKCTGCAHLLDDGWSVPRCVDVCATGALTYVDEENVPADAVPLPSVAENHPHVFYRGIPKRWVYGVLVDRVANEVIIGTPVRLLDTDGNEVATVKTDAFGEFRFKELDERPYTVAATVEGYEDIVLDADTTAEDVVLGDIFLKAIA</sequence>
<dbReference type="EMBL" id="QIBW01000007">
    <property type="protein sequence ID" value="ROT89961.1"/>
    <property type="molecule type" value="Genomic_DNA"/>
</dbReference>
<dbReference type="PANTHER" id="PTHR43177:SF3">
    <property type="entry name" value="PROTEIN NRFC HOMOLOG"/>
    <property type="match status" value="1"/>
</dbReference>
<dbReference type="GO" id="GO:0051539">
    <property type="term" value="F:4 iron, 4 sulfur cluster binding"/>
    <property type="evidence" value="ECO:0007669"/>
    <property type="project" value="UniProtKB-KW"/>
</dbReference>
<name>A0A423UKB3_9ACTN</name>
<dbReference type="SUPFAM" id="SSF49478">
    <property type="entry name" value="Cna protein B-type domain"/>
    <property type="match status" value="1"/>
</dbReference>
<keyword evidence="4" id="KW-0411">Iron-sulfur</keyword>
<evidence type="ECO:0000259" key="5">
    <source>
        <dbReference type="Pfam" id="PF13247"/>
    </source>
</evidence>
<dbReference type="InterPro" id="IPR050954">
    <property type="entry name" value="ET_IronSulfur_Cluster-Binding"/>
</dbReference>
<dbReference type="GO" id="GO:0005975">
    <property type="term" value="P:carbohydrate metabolic process"/>
    <property type="evidence" value="ECO:0007669"/>
    <property type="project" value="UniProtKB-ARBA"/>
</dbReference>
<dbReference type="Pfam" id="PF13247">
    <property type="entry name" value="Fer4_11"/>
    <property type="match status" value="1"/>
</dbReference>
<organism evidence="6 7">
    <name type="scientific">Gordonibacter urolithinfaciens</name>
    <dbReference type="NCBI Taxonomy" id="1335613"/>
    <lineage>
        <taxon>Bacteria</taxon>
        <taxon>Bacillati</taxon>
        <taxon>Actinomycetota</taxon>
        <taxon>Coriobacteriia</taxon>
        <taxon>Eggerthellales</taxon>
        <taxon>Eggerthellaceae</taxon>
        <taxon>Gordonibacter</taxon>
    </lineage>
</organism>
<evidence type="ECO:0000313" key="7">
    <source>
        <dbReference type="Proteomes" id="UP000285258"/>
    </source>
</evidence>
<dbReference type="InterPro" id="IPR017896">
    <property type="entry name" value="4Fe4S_Fe-S-bd"/>
</dbReference>
<proteinExistence type="predicted"/>
<accession>A0A423UKB3</accession>
<evidence type="ECO:0000256" key="1">
    <source>
        <dbReference type="ARBA" id="ARBA00022485"/>
    </source>
</evidence>
<dbReference type="RefSeq" id="WP_096228124.1">
    <property type="nucleotide sequence ID" value="NZ_CP168029.1"/>
</dbReference>